<accession>I4Z649</accession>
<dbReference type="Proteomes" id="UP000053899">
    <property type="component" value="Unassembled WGS sequence"/>
</dbReference>
<evidence type="ECO:0000256" key="1">
    <source>
        <dbReference type="ARBA" id="ARBA00044755"/>
    </source>
</evidence>
<evidence type="ECO:0000313" key="2">
    <source>
        <dbReference type="EMBL" id="EIM31691.1"/>
    </source>
</evidence>
<dbReference type="InterPro" id="IPR007607">
    <property type="entry name" value="BacA/B"/>
</dbReference>
<dbReference type="AlphaFoldDB" id="I4Z649"/>
<keyword evidence="3" id="KW-1185">Reference proteome</keyword>
<dbReference type="PANTHER" id="PTHR35024:SF4">
    <property type="entry name" value="POLYMER-FORMING CYTOSKELETAL PROTEIN"/>
    <property type="match status" value="1"/>
</dbReference>
<dbReference type="OrthoDB" id="8903691at2"/>
<dbReference type="Pfam" id="PF04519">
    <property type="entry name" value="Bactofilin"/>
    <property type="match status" value="1"/>
</dbReference>
<gene>
    <name evidence="2" type="ORF">LepocDRAFT_00004250</name>
</gene>
<proteinExistence type="inferred from homology"/>
<protein>
    <submittedName>
        <fullName evidence="2">Integral membrane protein CcmA involved in cell shape determination</fullName>
    </submittedName>
</protein>
<reference evidence="2 3" key="1">
    <citation type="submission" date="2012-04" db="EMBL/GenBank/DDBJ databases">
        <title>Improved High-Quality Draft sequence of Leptothrix ochracea L12.</title>
        <authorList>
            <consortium name="US DOE Joint Genome Institute"/>
            <person name="Lucas S."/>
            <person name="Han J."/>
            <person name="Lapidus A."/>
            <person name="Cheng J.-F."/>
            <person name="Goodwin L."/>
            <person name="Pitluck S."/>
            <person name="Peters L."/>
            <person name="Zeytun A."/>
            <person name="Detter J.C."/>
            <person name="Han C."/>
            <person name="Tapia R."/>
            <person name="Land M."/>
            <person name="Hauser L."/>
            <person name="Kyrpides N."/>
            <person name="Ivanova N."/>
            <person name="Pagani I."/>
            <person name="Stepanauskas R."/>
            <person name="Masland D."/>
            <person name="Poulton N."/>
            <person name="Emerson D."/>
            <person name="Fleming E."/>
            <person name="Woyke T."/>
        </authorList>
    </citation>
    <scope>NUCLEOTIDE SEQUENCE [LARGE SCALE GENOMIC DNA]</scope>
    <source>
        <strain evidence="2 3">L12</strain>
    </source>
</reference>
<sequence>MLFRRNTKKVAEPLQQRVDSLIGADTTVTGDVVFCGGLRIDGRITGDVTVSDVKAGTLTLGEHGFIDGDVRVSNLVVFGRIDGSVYVTGLVELRASAKVSGDVYYGSLEMEAGSVIDGRLVKHKVGG</sequence>
<evidence type="ECO:0000313" key="3">
    <source>
        <dbReference type="Proteomes" id="UP000053899"/>
    </source>
</evidence>
<dbReference type="HOGENOM" id="CLU_072799_7_0_4"/>
<dbReference type="RefSeq" id="WP_009453183.1">
    <property type="nucleotide sequence ID" value="NZ_JH660670.1"/>
</dbReference>
<comment type="similarity">
    <text evidence="1">Belongs to the bactofilin family.</text>
</comment>
<dbReference type="PANTHER" id="PTHR35024">
    <property type="entry name" value="HYPOTHETICAL CYTOSOLIC PROTEIN"/>
    <property type="match status" value="1"/>
</dbReference>
<name>I4Z649_9BURK</name>
<dbReference type="GeneID" id="92352018"/>
<dbReference type="EMBL" id="JH660670">
    <property type="protein sequence ID" value="EIM31691.1"/>
    <property type="molecule type" value="Genomic_DNA"/>
</dbReference>
<organism evidence="2 3">
    <name type="scientific">Leptothrix ochracea L12</name>
    <dbReference type="NCBI Taxonomy" id="735332"/>
    <lineage>
        <taxon>Bacteria</taxon>
        <taxon>Pseudomonadati</taxon>
        <taxon>Pseudomonadota</taxon>
        <taxon>Betaproteobacteria</taxon>
        <taxon>Burkholderiales</taxon>
        <taxon>Sphaerotilaceae</taxon>
        <taxon>Leptothrix</taxon>
    </lineage>
</organism>